<gene>
    <name evidence="8" type="ORF">PQQ73_33955</name>
</gene>
<name>A0ABW9EQF7_9BURK</name>
<dbReference type="PANTHER" id="PTHR43124">
    <property type="entry name" value="PURINE EFFLUX PUMP PBUE"/>
    <property type="match status" value="1"/>
</dbReference>
<proteinExistence type="predicted"/>
<feature type="transmembrane region" description="Helical" evidence="6">
    <location>
        <begin position="199"/>
        <end position="224"/>
    </location>
</feature>
<evidence type="ECO:0000256" key="6">
    <source>
        <dbReference type="SAM" id="Phobius"/>
    </source>
</evidence>
<protein>
    <submittedName>
        <fullName evidence="8">MFS transporter</fullName>
    </submittedName>
</protein>
<dbReference type="PROSITE" id="PS50850">
    <property type="entry name" value="MFS"/>
    <property type="match status" value="1"/>
</dbReference>
<comment type="subcellular location">
    <subcellularLocation>
        <location evidence="1">Cell membrane</location>
        <topology evidence="1">Multi-pass membrane protein</topology>
    </subcellularLocation>
</comment>
<organism evidence="8 9">
    <name type="scientific">Paraburkholderia strydomiana</name>
    <dbReference type="NCBI Taxonomy" id="1245417"/>
    <lineage>
        <taxon>Bacteria</taxon>
        <taxon>Pseudomonadati</taxon>
        <taxon>Pseudomonadota</taxon>
        <taxon>Betaproteobacteria</taxon>
        <taxon>Burkholderiales</taxon>
        <taxon>Burkholderiaceae</taxon>
        <taxon>Paraburkholderia</taxon>
    </lineage>
</organism>
<dbReference type="InterPro" id="IPR050189">
    <property type="entry name" value="MFS_Efflux_Transporters"/>
</dbReference>
<evidence type="ECO:0000256" key="2">
    <source>
        <dbReference type="ARBA" id="ARBA00022475"/>
    </source>
</evidence>
<reference evidence="8 9" key="1">
    <citation type="journal article" date="2024" name="Chem. Sci.">
        <title>Discovery of megapolipeptins by genome mining of a Burkholderiales bacteria collection.</title>
        <authorList>
            <person name="Paulo B.S."/>
            <person name="Recchia M.J.J."/>
            <person name="Lee S."/>
            <person name="Fergusson C.H."/>
            <person name="Romanowski S.B."/>
            <person name="Hernandez A."/>
            <person name="Krull N."/>
            <person name="Liu D.Y."/>
            <person name="Cavanagh H."/>
            <person name="Bos A."/>
            <person name="Gray C.A."/>
            <person name="Murphy B.T."/>
            <person name="Linington R.G."/>
            <person name="Eustaquio A.S."/>
        </authorList>
    </citation>
    <scope>NUCLEOTIDE SEQUENCE [LARGE SCALE GENOMIC DNA]</scope>
    <source>
        <strain evidence="8 9">RL17-350-BIC-E</strain>
    </source>
</reference>
<feature type="transmembrane region" description="Helical" evidence="6">
    <location>
        <begin position="43"/>
        <end position="63"/>
    </location>
</feature>
<dbReference type="PANTHER" id="PTHR43124:SF10">
    <property type="entry name" value="PURINE EFFLUX PUMP PBUE"/>
    <property type="match status" value="1"/>
</dbReference>
<evidence type="ECO:0000259" key="7">
    <source>
        <dbReference type="PROSITE" id="PS50850"/>
    </source>
</evidence>
<keyword evidence="4 6" id="KW-1133">Transmembrane helix</keyword>
<feature type="transmembrane region" description="Helical" evidence="6">
    <location>
        <begin position="323"/>
        <end position="343"/>
    </location>
</feature>
<sequence length="383" mass="39966">MYIKLSGLLLGNLAICSNALVTTALLIPLRHEFHLTDAQATSMAFVYGLTYAVVAPFIGVLTAPFSRHRVALGGIAIFILGCVISACAGSSMVLWIGRVITAAGAALFTPTASDLAAAVEPVRRGQAVSYVYLGLGGATLVGIPGAMWLAAAYNWRMAFLAFAAIALLAAGLVIMMTWPPRNVTGKPGKWSDIFRDYRVIGSLLSTLLLATAQYSLYTFASAYLMLVDRFSIATATGALMVFGIAGIVGGIVGGVATDRLGSHRVLWFSPAVLLISHLALLSVHLEGGILLVLAAWGLAAYSFQAPQQTRLMNLMPNARSTILSFNSTANYCGISAGSALGGLVVDRVGLHTLPWISAAIALAALLSCLPAAFVRSTGASHPP</sequence>
<keyword evidence="5 6" id="KW-0472">Membrane</keyword>
<feature type="domain" description="Major facilitator superfamily (MFS) profile" evidence="7">
    <location>
        <begin position="1"/>
        <end position="376"/>
    </location>
</feature>
<feature type="transmembrane region" description="Helical" evidence="6">
    <location>
        <begin position="157"/>
        <end position="178"/>
    </location>
</feature>
<evidence type="ECO:0000256" key="3">
    <source>
        <dbReference type="ARBA" id="ARBA00022692"/>
    </source>
</evidence>
<dbReference type="Proteomes" id="UP001629392">
    <property type="component" value="Unassembled WGS sequence"/>
</dbReference>
<evidence type="ECO:0000313" key="8">
    <source>
        <dbReference type="EMBL" id="MFM0721312.1"/>
    </source>
</evidence>
<comment type="caution">
    <text evidence="8">The sequence shown here is derived from an EMBL/GenBank/DDBJ whole genome shotgun (WGS) entry which is preliminary data.</text>
</comment>
<dbReference type="InterPro" id="IPR036259">
    <property type="entry name" value="MFS_trans_sf"/>
</dbReference>
<keyword evidence="2" id="KW-1003">Cell membrane</keyword>
<dbReference type="SUPFAM" id="SSF103473">
    <property type="entry name" value="MFS general substrate transporter"/>
    <property type="match status" value="1"/>
</dbReference>
<feature type="transmembrane region" description="Helical" evidence="6">
    <location>
        <begin position="355"/>
        <end position="374"/>
    </location>
</feature>
<accession>A0ABW9EQF7</accession>
<evidence type="ECO:0000313" key="9">
    <source>
        <dbReference type="Proteomes" id="UP001629392"/>
    </source>
</evidence>
<keyword evidence="3 6" id="KW-0812">Transmembrane</keyword>
<dbReference type="Pfam" id="PF07690">
    <property type="entry name" value="MFS_1"/>
    <property type="match status" value="1"/>
</dbReference>
<evidence type="ECO:0000256" key="5">
    <source>
        <dbReference type="ARBA" id="ARBA00023136"/>
    </source>
</evidence>
<dbReference type="EMBL" id="JAQQCL010000042">
    <property type="protein sequence ID" value="MFM0721312.1"/>
    <property type="molecule type" value="Genomic_DNA"/>
</dbReference>
<dbReference type="RefSeq" id="WP_408157376.1">
    <property type="nucleotide sequence ID" value="NZ_JAQQCL010000042.1"/>
</dbReference>
<dbReference type="InterPro" id="IPR020846">
    <property type="entry name" value="MFS_dom"/>
</dbReference>
<evidence type="ECO:0000256" key="1">
    <source>
        <dbReference type="ARBA" id="ARBA00004651"/>
    </source>
</evidence>
<keyword evidence="9" id="KW-1185">Reference proteome</keyword>
<evidence type="ECO:0000256" key="4">
    <source>
        <dbReference type="ARBA" id="ARBA00022989"/>
    </source>
</evidence>
<feature type="transmembrane region" description="Helical" evidence="6">
    <location>
        <begin position="70"/>
        <end position="93"/>
    </location>
</feature>
<feature type="transmembrane region" description="Helical" evidence="6">
    <location>
        <begin position="130"/>
        <end position="151"/>
    </location>
</feature>
<feature type="transmembrane region" description="Helical" evidence="6">
    <location>
        <begin position="287"/>
        <end position="303"/>
    </location>
</feature>
<dbReference type="CDD" id="cd17324">
    <property type="entry name" value="MFS_NepI_like"/>
    <property type="match status" value="1"/>
</dbReference>
<feature type="transmembrane region" description="Helical" evidence="6">
    <location>
        <begin position="230"/>
        <end position="253"/>
    </location>
</feature>
<dbReference type="Gene3D" id="1.20.1250.20">
    <property type="entry name" value="MFS general substrate transporter like domains"/>
    <property type="match status" value="1"/>
</dbReference>
<dbReference type="InterPro" id="IPR011701">
    <property type="entry name" value="MFS"/>
</dbReference>